<accession>A0AAN7V0U0</accession>
<comment type="cofactor">
    <cofactor evidence="1 7">
        <name>heme</name>
        <dbReference type="ChEBI" id="CHEBI:30413"/>
    </cofactor>
</comment>
<evidence type="ECO:0000256" key="9">
    <source>
        <dbReference type="SAM" id="MobiDB-lite"/>
    </source>
</evidence>
<dbReference type="GO" id="GO:0016705">
    <property type="term" value="F:oxidoreductase activity, acting on paired donors, with incorporation or reduction of molecular oxygen"/>
    <property type="evidence" value="ECO:0007669"/>
    <property type="project" value="InterPro"/>
</dbReference>
<dbReference type="InterPro" id="IPR036396">
    <property type="entry name" value="Cyt_P450_sf"/>
</dbReference>
<dbReference type="SUPFAM" id="SSF48264">
    <property type="entry name" value="Cytochrome P450"/>
    <property type="match status" value="1"/>
</dbReference>
<gene>
    <name evidence="10" type="ORF">RRF57_011578</name>
</gene>
<dbReference type="Proteomes" id="UP001305414">
    <property type="component" value="Unassembled WGS sequence"/>
</dbReference>
<evidence type="ECO:0000256" key="3">
    <source>
        <dbReference type="ARBA" id="ARBA00022723"/>
    </source>
</evidence>
<dbReference type="AlphaFoldDB" id="A0AAN7V0U0"/>
<dbReference type="GO" id="GO:0020037">
    <property type="term" value="F:heme binding"/>
    <property type="evidence" value="ECO:0007669"/>
    <property type="project" value="InterPro"/>
</dbReference>
<organism evidence="10 11">
    <name type="scientific">Xylaria bambusicola</name>
    <dbReference type="NCBI Taxonomy" id="326684"/>
    <lineage>
        <taxon>Eukaryota</taxon>
        <taxon>Fungi</taxon>
        <taxon>Dikarya</taxon>
        <taxon>Ascomycota</taxon>
        <taxon>Pezizomycotina</taxon>
        <taxon>Sordariomycetes</taxon>
        <taxon>Xylariomycetidae</taxon>
        <taxon>Xylariales</taxon>
        <taxon>Xylariaceae</taxon>
        <taxon>Xylaria</taxon>
    </lineage>
</organism>
<keyword evidence="5 7" id="KW-0408">Iron</keyword>
<dbReference type="PANTHER" id="PTHR46206">
    <property type="entry name" value="CYTOCHROME P450"/>
    <property type="match status" value="1"/>
</dbReference>
<feature type="region of interest" description="Disordered" evidence="9">
    <location>
        <begin position="1"/>
        <end position="28"/>
    </location>
</feature>
<dbReference type="CDD" id="cd11041">
    <property type="entry name" value="CYP503A1-like"/>
    <property type="match status" value="1"/>
</dbReference>
<keyword evidence="3 7" id="KW-0479">Metal-binding</keyword>
<dbReference type="Gene3D" id="1.10.630.10">
    <property type="entry name" value="Cytochrome P450"/>
    <property type="match status" value="1"/>
</dbReference>
<dbReference type="EMBL" id="JAWHQM010000058">
    <property type="protein sequence ID" value="KAK5635866.1"/>
    <property type="molecule type" value="Genomic_DNA"/>
</dbReference>
<feature type="binding site" description="axial binding residue" evidence="7">
    <location>
        <position position="415"/>
    </location>
    <ligand>
        <name>heme</name>
        <dbReference type="ChEBI" id="CHEBI:30413"/>
    </ligand>
    <ligandPart>
        <name>Fe</name>
        <dbReference type="ChEBI" id="CHEBI:18248"/>
    </ligandPart>
</feature>
<evidence type="ECO:0000256" key="6">
    <source>
        <dbReference type="ARBA" id="ARBA00023033"/>
    </source>
</evidence>
<name>A0AAN7V0U0_9PEZI</name>
<dbReference type="PROSITE" id="PS00086">
    <property type="entry name" value="CYTOCHROME_P450"/>
    <property type="match status" value="1"/>
</dbReference>
<keyword evidence="11" id="KW-1185">Reference proteome</keyword>
<evidence type="ECO:0000256" key="2">
    <source>
        <dbReference type="ARBA" id="ARBA00010617"/>
    </source>
</evidence>
<evidence type="ECO:0000256" key="4">
    <source>
        <dbReference type="ARBA" id="ARBA00023002"/>
    </source>
</evidence>
<evidence type="ECO:0000313" key="11">
    <source>
        <dbReference type="Proteomes" id="UP001305414"/>
    </source>
</evidence>
<dbReference type="InterPro" id="IPR001128">
    <property type="entry name" value="Cyt_P450"/>
</dbReference>
<evidence type="ECO:0000256" key="7">
    <source>
        <dbReference type="PIRSR" id="PIRSR602403-1"/>
    </source>
</evidence>
<protein>
    <recommendedName>
        <fullName evidence="12">Cytochrome P450</fullName>
    </recommendedName>
</protein>
<keyword evidence="6 8" id="KW-0503">Monooxygenase</keyword>
<keyword evidence="7 8" id="KW-0349">Heme</keyword>
<feature type="compositionally biased region" description="Basic and acidic residues" evidence="9">
    <location>
        <begin position="1"/>
        <end position="15"/>
    </location>
</feature>
<comment type="caution">
    <text evidence="10">The sequence shown here is derived from an EMBL/GenBank/DDBJ whole genome shotgun (WGS) entry which is preliminary data.</text>
</comment>
<reference evidence="10 11" key="1">
    <citation type="submission" date="2023-10" db="EMBL/GenBank/DDBJ databases">
        <title>Draft genome sequence of Xylaria bambusicola isolate GMP-LS, the root and basal stem rot pathogen of sugarcane in Indonesia.</title>
        <authorList>
            <person name="Selvaraj P."/>
            <person name="Muralishankar V."/>
            <person name="Muruganantham S."/>
            <person name="Sp S."/>
            <person name="Haryani S."/>
            <person name="Lau K.J.X."/>
            <person name="Naqvi N.I."/>
        </authorList>
    </citation>
    <scope>NUCLEOTIDE SEQUENCE [LARGE SCALE GENOMIC DNA]</scope>
    <source>
        <strain evidence="10">GMP-LS</strain>
    </source>
</reference>
<evidence type="ECO:0000313" key="10">
    <source>
        <dbReference type="EMBL" id="KAK5635866.1"/>
    </source>
</evidence>
<keyword evidence="4 8" id="KW-0560">Oxidoreductase</keyword>
<dbReference type="InterPro" id="IPR017972">
    <property type="entry name" value="Cyt_P450_CS"/>
</dbReference>
<sequence length="476" mass="54085">MEIFEEGHPICDEKPGGPQPPASHHAAEVPRQRAECATERYGLLLIPGKNVGGPPLSNEASDMVRIDLTRALFEELQAKIEFIHNAADLISQMQDDCIRAFQKAMPSCQDWTPLFPFEVLLDLFARTTAQILYGEELAGRDDWLVHTIYPFIHHLMLAPPAVVSGYHPSLRFLAKYFETHTKMVYKGRKQAEDILRPILDKYKMQRAMPGEKNGHGDGIRWLLERYDSLGKELTPELLAQDLLFITVAAIQTSAAVGCSILFDMMDQPASLSHIRAEISAIKEACRGNWNRQSLAQLRFLDSFMKESKRVNTFTQGTCSFLITMVFDRFGSRVTVTVQRMVVVPYRFDDGLQIPAGTQLSFPNQQLNLDDDVYPDAGAFKADRFLKKRMEDDPNRHHFASVSEDSITWGSGYHACPGRFLAQDTLKLLFIYLLDEFEFKHVKDGQTRPKDMYHGFAVGPDITMPILSRRRGLERSR</sequence>
<evidence type="ECO:0000256" key="8">
    <source>
        <dbReference type="RuleBase" id="RU000461"/>
    </source>
</evidence>
<evidence type="ECO:0008006" key="12">
    <source>
        <dbReference type="Google" id="ProtNLM"/>
    </source>
</evidence>
<dbReference type="GO" id="GO:0004497">
    <property type="term" value="F:monooxygenase activity"/>
    <property type="evidence" value="ECO:0007669"/>
    <property type="project" value="UniProtKB-KW"/>
</dbReference>
<evidence type="ECO:0000256" key="1">
    <source>
        <dbReference type="ARBA" id="ARBA00001971"/>
    </source>
</evidence>
<dbReference type="GO" id="GO:0005506">
    <property type="term" value="F:iron ion binding"/>
    <property type="evidence" value="ECO:0007669"/>
    <property type="project" value="InterPro"/>
</dbReference>
<dbReference type="InterPro" id="IPR002403">
    <property type="entry name" value="Cyt_P450_E_grp-IV"/>
</dbReference>
<dbReference type="PANTHER" id="PTHR46206:SF4">
    <property type="entry name" value="P450, PUTATIVE (EUROFUNG)-RELATED"/>
    <property type="match status" value="1"/>
</dbReference>
<dbReference type="Pfam" id="PF00067">
    <property type="entry name" value="p450"/>
    <property type="match status" value="2"/>
</dbReference>
<comment type="similarity">
    <text evidence="2 8">Belongs to the cytochrome P450 family.</text>
</comment>
<proteinExistence type="inferred from homology"/>
<evidence type="ECO:0000256" key="5">
    <source>
        <dbReference type="ARBA" id="ARBA00023004"/>
    </source>
</evidence>
<dbReference type="PRINTS" id="PR00465">
    <property type="entry name" value="EP450IV"/>
</dbReference>